<evidence type="ECO:0000313" key="2">
    <source>
        <dbReference type="Proteomes" id="UP000609726"/>
    </source>
</evidence>
<protein>
    <submittedName>
        <fullName evidence="1">Uncharacterized protein</fullName>
    </submittedName>
</protein>
<accession>A0ABX0NX41</accession>
<keyword evidence="2" id="KW-1185">Reference proteome</keyword>
<evidence type="ECO:0000313" key="1">
    <source>
        <dbReference type="EMBL" id="NHZ91551.1"/>
    </source>
</evidence>
<gene>
    <name evidence="1" type="ORF">F2P45_21445</name>
</gene>
<comment type="caution">
    <text evidence="1">The sequence shown here is derived from an EMBL/GenBank/DDBJ whole genome shotgun (WGS) entry which is preliminary data.</text>
</comment>
<proteinExistence type="predicted"/>
<name>A0ABX0NX41_9BURK</name>
<organism evidence="1 2">
    <name type="scientific">Massilia mucilaginosa</name>
    <dbReference type="NCBI Taxonomy" id="2609282"/>
    <lineage>
        <taxon>Bacteria</taxon>
        <taxon>Pseudomonadati</taxon>
        <taxon>Pseudomonadota</taxon>
        <taxon>Betaproteobacteria</taxon>
        <taxon>Burkholderiales</taxon>
        <taxon>Oxalobacteraceae</taxon>
        <taxon>Telluria group</taxon>
        <taxon>Massilia</taxon>
    </lineage>
</organism>
<sequence length="133" mass="15143">MEALIRGGNPVQQAVRFDNETTYYEWRIVNPADNRVLVKVGGEVFQYVDLMRTDTALLLLRSVVRGVDQRKENLLQEIGAQRILIEQQNQDLQATKANLTNSLNAIEELRFRIRDIECKAATQADAACLDPKK</sequence>
<dbReference type="Proteomes" id="UP000609726">
    <property type="component" value="Unassembled WGS sequence"/>
</dbReference>
<dbReference type="EMBL" id="WHJH01000031">
    <property type="protein sequence ID" value="NHZ91551.1"/>
    <property type="molecule type" value="Genomic_DNA"/>
</dbReference>
<dbReference type="RefSeq" id="WP_166879807.1">
    <property type="nucleotide sequence ID" value="NZ_WHJH01000031.1"/>
</dbReference>
<reference evidence="1 2" key="1">
    <citation type="submission" date="2019-10" db="EMBL/GenBank/DDBJ databases">
        <title>Taxonomy of Antarctic Massilia spp.: description of Massilia rubra sp. nov., Massilia aquatica sp. nov., Massilia mucilaginosa sp. nov., Massilia frigida sp. nov. isolated from streams, lakes and regoliths.</title>
        <authorList>
            <person name="Holochova P."/>
            <person name="Sedlacek I."/>
            <person name="Kralova S."/>
            <person name="Maslanova I."/>
            <person name="Busse H.-J."/>
            <person name="Stankova E."/>
            <person name="Vrbovska V."/>
            <person name="Kovarovic V."/>
            <person name="Bartak M."/>
            <person name="Svec P."/>
            <person name="Pantucek R."/>
        </authorList>
    </citation>
    <scope>NUCLEOTIDE SEQUENCE [LARGE SCALE GENOMIC DNA]</scope>
    <source>
        <strain evidence="1 2">CCM 8733</strain>
    </source>
</reference>